<dbReference type="FunFam" id="3.30.500.10:FF:000001">
    <property type="entry name" value="H-2 class I histocompatibility antigen, alpha chain"/>
    <property type="match status" value="1"/>
</dbReference>
<dbReference type="PANTHER" id="PTHR16675:SF289">
    <property type="entry name" value="ZINC-ALPHA-2-GLYCOPROTEIN"/>
    <property type="match status" value="1"/>
</dbReference>
<dbReference type="Pfam" id="PF07654">
    <property type="entry name" value="C1-set"/>
    <property type="match status" value="1"/>
</dbReference>
<keyword evidence="3" id="KW-0732">Signal</keyword>
<evidence type="ECO:0000313" key="5">
    <source>
        <dbReference type="Ensembl" id="ENSPLOP00000029139.1"/>
    </source>
</evidence>
<dbReference type="PRINTS" id="PR01638">
    <property type="entry name" value="MHCCLASSI"/>
</dbReference>
<dbReference type="Gene3D" id="3.30.500.10">
    <property type="entry name" value="MHC class I-like antigen recognition-like"/>
    <property type="match status" value="1"/>
</dbReference>
<feature type="domain" description="Ig-like" evidence="4">
    <location>
        <begin position="206"/>
        <end position="290"/>
    </location>
</feature>
<dbReference type="InterPro" id="IPR050208">
    <property type="entry name" value="MHC_class-I_related"/>
</dbReference>
<dbReference type="InterPro" id="IPR001039">
    <property type="entry name" value="MHC_I_a_a1/a2"/>
</dbReference>
<dbReference type="GO" id="GO:0001916">
    <property type="term" value="P:positive regulation of T cell mediated cytotoxicity"/>
    <property type="evidence" value="ECO:0007669"/>
    <property type="project" value="TreeGrafter"/>
</dbReference>
<dbReference type="PANTHER" id="PTHR16675">
    <property type="entry name" value="MHC CLASS I-RELATED"/>
    <property type="match status" value="1"/>
</dbReference>
<reference evidence="5" key="3">
    <citation type="submission" date="2025-09" db="UniProtKB">
        <authorList>
            <consortium name="Ensembl"/>
        </authorList>
    </citation>
    <scope>IDENTIFICATION</scope>
</reference>
<keyword evidence="6" id="KW-1185">Reference proteome</keyword>
<evidence type="ECO:0000256" key="2">
    <source>
        <dbReference type="RuleBase" id="RU004439"/>
    </source>
</evidence>
<dbReference type="InterPro" id="IPR011161">
    <property type="entry name" value="MHC_I-like_Ag-recog"/>
</dbReference>
<dbReference type="Gene3D" id="2.60.40.10">
    <property type="entry name" value="Immunoglobulins"/>
    <property type="match status" value="1"/>
</dbReference>
<feature type="chain" id="PRO_5034699353" evidence="3">
    <location>
        <begin position="21"/>
        <end position="296"/>
    </location>
</feature>
<dbReference type="GO" id="GO:0002486">
    <property type="term" value="P:antigen processing and presentation of endogenous peptide antigen via MHC class I via ER pathway, TAP-independent"/>
    <property type="evidence" value="ECO:0007669"/>
    <property type="project" value="TreeGrafter"/>
</dbReference>
<dbReference type="InterPro" id="IPR036179">
    <property type="entry name" value="Ig-like_dom_sf"/>
</dbReference>
<dbReference type="GO" id="GO:0005615">
    <property type="term" value="C:extracellular space"/>
    <property type="evidence" value="ECO:0007669"/>
    <property type="project" value="Ensembl"/>
</dbReference>
<sequence>MGTMVSVLLSLLLLLGPAVPQQTQAGSYRLSFLYTGVSRPTDSLPSFQATAHLNDQVFFHYDSKSRKAIPLDPWSQMEGIEDWEKESELQQARESIFMETLQDIMDYYKDREGSHTFQGRFGCELLNNKSSGAFWKYAYDGQNFIEFNREIPGWVPQDPAALNTKRKWEAEEVYVQRAKAYLEEECPAMLRRYLQYGKAFLDRQDPPSMSITRTPGEDTIKCWASDFYPQDIDLHWIQGGNTVEAEVRGDLLPSGNGTYLSWVSLTVSPWRTRNTVFCRIVHSSLDQPLTGLDKRQ</sequence>
<dbReference type="GeneTree" id="ENSGT01120000271828"/>
<feature type="signal peptide" evidence="3">
    <location>
        <begin position="1"/>
        <end position="20"/>
    </location>
</feature>
<dbReference type="GO" id="GO:0009897">
    <property type="term" value="C:external side of plasma membrane"/>
    <property type="evidence" value="ECO:0007669"/>
    <property type="project" value="TreeGrafter"/>
</dbReference>
<dbReference type="Ensembl" id="ENSPLOT00000032183.1">
    <property type="protein sequence ID" value="ENSPLOP00000029139.1"/>
    <property type="gene ID" value="ENSPLOG00000021332.1"/>
</dbReference>
<reference evidence="5" key="1">
    <citation type="journal article" date="2019" name="bioRxiv">
        <title>Long live the king: chromosome-level assembly of the lion (Panthera leo) using linked-read, Hi-C, and long read data.</title>
        <authorList>
            <person name="Armstrong E.E."/>
            <person name="Taylor R.W."/>
            <person name="Miller D.E."/>
            <person name="Kaelin C."/>
            <person name="Barsh G."/>
            <person name="Hadly E.A."/>
            <person name="Petrov D."/>
        </authorList>
    </citation>
    <scope>NUCLEOTIDE SEQUENCE [LARGE SCALE GENOMIC DNA]</scope>
</reference>
<dbReference type="InterPro" id="IPR003597">
    <property type="entry name" value="Ig_C1-set"/>
</dbReference>
<accession>A0A8C8YAK0</accession>
<gene>
    <name evidence="5" type="primary">AZGP1</name>
</gene>
<organism evidence="5 6">
    <name type="scientific">Panthera leo</name>
    <name type="common">Lion</name>
    <dbReference type="NCBI Taxonomy" id="9689"/>
    <lineage>
        <taxon>Eukaryota</taxon>
        <taxon>Metazoa</taxon>
        <taxon>Chordata</taxon>
        <taxon>Craniata</taxon>
        <taxon>Vertebrata</taxon>
        <taxon>Euteleostomi</taxon>
        <taxon>Mammalia</taxon>
        <taxon>Eutheria</taxon>
        <taxon>Laurasiatheria</taxon>
        <taxon>Carnivora</taxon>
        <taxon>Feliformia</taxon>
        <taxon>Felidae</taxon>
        <taxon>Pantherinae</taxon>
        <taxon>Panthera</taxon>
    </lineage>
</organism>
<evidence type="ECO:0000259" key="4">
    <source>
        <dbReference type="PROSITE" id="PS50835"/>
    </source>
</evidence>
<evidence type="ECO:0000313" key="6">
    <source>
        <dbReference type="Proteomes" id="UP000694399"/>
    </source>
</evidence>
<comment type="similarity">
    <text evidence="2">Belongs to the MHC class I family.</text>
</comment>
<dbReference type="SMART" id="SM00407">
    <property type="entry name" value="IGc1"/>
    <property type="match status" value="1"/>
</dbReference>
<proteinExistence type="inferred from homology"/>
<dbReference type="PROSITE" id="PS50835">
    <property type="entry name" value="IG_LIKE"/>
    <property type="match status" value="1"/>
</dbReference>
<dbReference type="Pfam" id="PF00129">
    <property type="entry name" value="MHC_I"/>
    <property type="match status" value="1"/>
</dbReference>
<dbReference type="SUPFAM" id="SSF54452">
    <property type="entry name" value="MHC antigen-recognition domain"/>
    <property type="match status" value="1"/>
</dbReference>
<protein>
    <submittedName>
        <fullName evidence="5">Alpha-2-glycoprotein 1, zinc-binding</fullName>
    </submittedName>
</protein>
<keyword evidence="1" id="KW-0325">Glycoprotein</keyword>
<dbReference type="GO" id="GO:0001580">
    <property type="term" value="P:detection of chemical stimulus involved in sensory perception of bitter taste"/>
    <property type="evidence" value="ECO:0007669"/>
    <property type="project" value="Ensembl"/>
</dbReference>
<dbReference type="GO" id="GO:0006955">
    <property type="term" value="P:immune response"/>
    <property type="evidence" value="ECO:0007669"/>
    <property type="project" value="TreeGrafter"/>
</dbReference>
<dbReference type="Proteomes" id="UP000694399">
    <property type="component" value="Chromosome F1"/>
</dbReference>
<dbReference type="InterPro" id="IPR007110">
    <property type="entry name" value="Ig-like_dom"/>
</dbReference>
<dbReference type="AlphaFoldDB" id="A0A8C8YAK0"/>
<dbReference type="InterPro" id="IPR037055">
    <property type="entry name" value="MHC_I-like_Ag-recog_sf"/>
</dbReference>
<dbReference type="InterPro" id="IPR013783">
    <property type="entry name" value="Ig-like_fold"/>
</dbReference>
<reference evidence="5" key="2">
    <citation type="submission" date="2025-08" db="UniProtKB">
        <authorList>
            <consortium name="Ensembl"/>
        </authorList>
    </citation>
    <scope>IDENTIFICATION</scope>
</reference>
<evidence type="ECO:0000256" key="1">
    <source>
        <dbReference type="ARBA" id="ARBA00023180"/>
    </source>
</evidence>
<dbReference type="GO" id="GO:0002476">
    <property type="term" value="P:antigen processing and presentation of endogenous peptide antigen via MHC class Ib"/>
    <property type="evidence" value="ECO:0007669"/>
    <property type="project" value="TreeGrafter"/>
</dbReference>
<dbReference type="GO" id="GO:0007155">
    <property type="term" value="P:cell adhesion"/>
    <property type="evidence" value="ECO:0007669"/>
    <property type="project" value="Ensembl"/>
</dbReference>
<dbReference type="OMA" id="APYSCYV"/>
<evidence type="ECO:0000256" key="3">
    <source>
        <dbReference type="SAM" id="SignalP"/>
    </source>
</evidence>
<dbReference type="SUPFAM" id="SSF48726">
    <property type="entry name" value="Immunoglobulin"/>
    <property type="match status" value="1"/>
</dbReference>
<name>A0A8C8YAK0_PANLE</name>
<dbReference type="InterPro" id="IPR011162">
    <property type="entry name" value="MHC_I/II-like_Ag-recog"/>
</dbReference>